<feature type="transmembrane region" description="Helical" evidence="1">
    <location>
        <begin position="106"/>
        <end position="124"/>
    </location>
</feature>
<keyword evidence="3" id="KW-1185">Reference proteome</keyword>
<evidence type="ECO:0008006" key="4">
    <source>
        <dbReference type="Google" id="ProtNLM"/>
    </source>
</evidence>
<keyword evidence="1" id="KW-0472">Membrane</keyword>
<feature type="transmembrane region" description="Helical" evidence="1">
    <location>
        <begin position="211"/>
        <end position="232"/>
    </location>
</feature>
<accession>A0A917Y3U7</accession>
<evidence type="ECO:0000313" key="3">
    <source>
        <dbReference type="Proteomes" id="UP000624041"/>
    </source>
</evidence>
<evidence type="ECO:0000313" key="2">
    <source>
        <dbReference type="EMBL" id="GGN65607.1"/>
    </source>
</evidence>
<keyword evidence="1" id="KW-1133">Transmembrane helix</keyword>
<dbReference type="AlphaFoldDB" id="A0A917Y3U7"/>
<proteinExistence type="predicted"/>
<sequence>MAEWFLTVGGEKFIPFGPSHLFMLFLYASGAFLLLFFHHHIRSKKRLFETIRWTLFTLLLGCEITYQIWTAIHGIWVHNLPFHLCGIAGLVGAVALFTLNKKLMVITFYIGLIPAFLALLTPELPYDFPNFRYVKFFIHHIAISLTAIFVAIIAAKSGAITLKSMIETYLFLVMYALLVGLVINTLLNANYLYLSHPPTTPSPLDWFGSGIWYRLNLGFVCFIVFFLQFLSYRPLQQK</sequence>
<dbReference type="Proteomes" id="UP000624041">
    <property type="component" value="Unassembled WGS sequence"/>
</dbReference>
<feature type="transmembrane region" description="Helical" evidence="1">
    <location>
        <begin position="81"/>
        <end position="99"/>
    </location>
</feature>
<dbReference type="RefSeq" id="WP_188859206.1">
    <property type="nucleotide sequence ID" value="NZ_BMOS01000038.1"/>
</dbReference>
<name>A0A917Y3U7_9BACI</name>
<dbReference type="InterPro" id="IPR011737">
    <property type="entry name" value="CHP02206_TP0381"/>
</dbReference>
<reference evidence="2" key="1">
    <citation type="journal article" date="2014" name="Int. J. Syst. Evol. Microbiol.">
        <title>Complete genome sequence of Corynebacterium casei LMG S-19264T (=DSM 44701T), isolated from a smear-ripened cheese.</title>
        <authorList>
            <consortium name="US DOE Joint Genome Institute (JGI-PGF)"/>
            <person name="Walter F."/>
            <person name="Albersmeier A."/>
            <person name="Kalinowski J."/>
            <person name="Ruckert C."/>
        </authorList>
    </citation>
    <scope>NUCLEOTIDE SEQUENCE</scope>
    <source>
        <strain evidence="2">JCM 17251</strain>
    </source>
</reference>
<dbReference type="Pfam" id="PF14808">
    <property type="entry name" value="TMEM164"/>
    <property type="match status" value="1"/>
</dbReference>
<gene>
    <name evidence="2" type="ORF">GCM10007971_34640</name>
</gene>
<feature type="transmembrane region" description="Helical" evidence="1">
    <location>
        <begin position="20"/>
        <end position="38"/>
    </location>
</feature>
<feature type="transmembrane region" description="Helical" evidence="1">
    <location>
        <begin position="50"/>
        <end position="69"/>
    </location>
</feature>
<keyword evidence="1" id="KW-0812">Transmembrane</keyword>
<protein>
    <recommendedName>
        <fullName evidence="4">TIGR02206 family membrane protein</fullName>
    </recommendedName>
</protein>
<dbReference type="EMBL" id="BMOS01000038">
    <property type="protein sequence ID" value="GGN65607.1"/>
    <property type="molecule type" value="Genomic_DNA"/>
</dbReference>
<organism evidence="2 3">
    <name type="scientific">Oceanobacillus indicireducens</name>
    <dbReference type="NCBI Taxonomy" id="1004261"/>
    <lineage>
        <taxon>Bacteria</taxon>
        <taxon>Bacillati</taxon>
        <taxon>Bacillota</taxon>
        <taxon>Bacilli</taxon>
        <taxon>Bacillales</taxon>
        <taxon>Bacillaceae</taxon>
        <taxon>Oceanobacillus</taxon>
    </lineage>
</organism>
<comment type="caution">
    <text evidence="2">The sequence shown here is derived from an EMBL/GenBank/DDBJ whole genome shotgun (WGS) entry which is preliminary data.</text>
</comment>
<feature type="transmembrane region" description="Helical" evidence="1">
    <location>
        <begin position="136"/>
        <end position="157"/>
    </location>
</feature>
<reference evidence="2" key="2">
    <citation type="submission" date="2020-09" db="EMBL/GenBank/DDBJ databases">
        <authorList>
            <person name="Sun Q."/>
            <person name="Ohkuma M."/>
        </authorList>
    </citation>
    <scope>NUCLEOTIDE SEQUENCE</scope>
    <source>
        <strain evidence="2">JCM 17251</strain>
    </source>
</reference>
<feature type="transmembrane region" description="Helical" evidence="1">
    <location>
        <begin position="169"/>
        <end position="191"/>
    </location>
</feature>
<evidence type="ECO:0000256" key="1">
    <source>
        <dbReference type="SAM" id="Phobius"/>
    </source>
</evidence>
<dbReference type="NCBIfam" id="TIGR02206">
    <property type="entry name" value="intg_mem_TP0381"/>
    <property type="match status" value="1"/>
</dbReference>